<dbReference type="PIR" id="B71230">
    <property type="entry name" value="B71230"/>
</dbReference>
<sequence length="115" mass="12375">MSVKRKISNPNFPSQLYSLSSNLARVSYIGPLGVKVLFFSSIASTTKDPKSSFASSLSFMVRPSLSLTNFTLPRVICATKLPSFLKPSFASSSSISLAISLIISSFSIPAQMTLM</sequence>
<keyword evidence="1" id="KW-1133">Transmembrane helix</keyword>
<feature type="transmembrane region" description="Helical" evidence="1">
    <location>
        <begin position="89"/>
        <end position="108"/>
    </location>
</feature>
<dbReference type="EMBL" id="BA000001">
    <property type="protein sequence ID" value="BAA29169.1"/>
    <property type="molecule type" value="Genomic_DNA"/>
</dbReference>
<name>O57822_PYRHO</name>
<dbReference type="KEGG" id="pho:PH0100"/>
<accession>O57822</accession>
<keyword evidence="3" id="KW-1185">Reference proteome</keyword>
<gene>
    <name evidence="2" type="ordered locus">PH0100</name>
</gene>
<reference evidence="2 3" key="1">
    <citation type="journal article" date="1998" name="DNA Res.">
        <title>Complete sequence and gene organization of the genome of a hyper-thermophilic archaebacterium, Pyrococcus horikoshii OT3.</title>
        <authorList>
            <person name="Kawarabayasi Y."/>
            <person name="Sawada M."/>
            <person name="Horikawa H."/>
            <person name="Haikawa Y."/>
            <person name="Hino Y."/>
            <person name="Yamamoto S."/>
            <person name="Sekine M."/>
            <person name="Baba S."/>
            <person name="Kosugi H."/>
            <person name="Hosoyama A."/>
            <person name="Nagai Y."/>
            <person name="Sakai M."/>
            <person name="Ogura K."/>
            <person name="Otuka R."/>
            <person name="Nakazawa H."/>
            <person name="Takamiya M."/>
            <person name="Ohfuku Y."/>
            <person name="Funahashi T."/>
            <person name="Tanaka T."/>
            <person name="Kudoh Y."/>
            <person name="Yamazaki J."/>
            <person name="Kushida N."/>
            <person name="Oguchi A."/>
            <person name="Aoki K."/>
            <person name="Nakamura Y."/>
            <person name="Robb T.F."/>
            <person name="Horikoshi K."/>
            <person name="Masuchi Y."/>
            <person name="Shizuya H."/>
            <person name="Kikuchi H."/>
        </authorList>
    </citation>
    <scope>NUCLEOTIDE SEQUENCE [LARGE SCALE GENOMIC DNA]</scope>
    <source>
        <strain evidence="3">ATCC 700860 / DSM 12428 / JCM 9974 / NBRC 100139 / OT-3</strain>
    </source>
</reference>
<protein>
    <submittedName>
        <fullName evidence="2">Uncharacterized protein</fullName>
    </submittedName>
</protein>
<dbReference type="AlphaFoldDB" id="O57822"/>
<proteinExistence type="predicted"/>
<dbReference type="Proteomes" id="UP000000752">
    <property type="component" value="Chromosome"/>
</dbReference>
<evidence type="ECO:0000256" key="1">
    <source>
        <dbReference type="SAM" id="Phobius"/>
    </source>
</evidence>
<evidence type="ECO:0000313" key="3">
    <source>
        <dbReference type="Proteomes" id="UP000000752"/>
    </source>
</evidence>
<organism evidence="2 3">
    <name type="scientific">Pyrococcus horikoshii (strain ATCC 700860 / DSM 12428 / JCM 9974 / NBRC 100139 / OT-3)</name>
    <dbReference type="NCBI Taxonomy" id="70601"/>
    <lineage>
        <taxon>Archaea</taxon>
        <taxon>Methanobacteriati</taxon>
        <taxon>Methanobacteriota</taxon>
        <taxon>Thermococci</taxon>
        <taxon>Thermococcales</taxon>
        <taxon>Thermococcaceae</taxon>
        <taxon>Pyrococcus</taxon>
    </lineage>
</organism>
<keyword evidence="1" id="KW-0472">Membrane</keyword>
<keyword evidence="1" id="KW-0812">Transmembrane</keyword>
<dbReference type="EnsemblBacteria" id="BAA29169">
    <property type="protein sequence ID" value="BAA29169"/>
    <property type="gene ID" value="BAA29169"/>
</dbReference>
<evidence type="ECO:0000313" key="2">
    <source>
        <dbReference type="EMBL" id="BAA29169.1"/>
    </source>
</evidence>